<dbReference type="EMBL" id="JAATHJ010000044">
    <property type="protein sequence ID" value="NJP39265.1"/>
    <property type="molecule type" value="Genomic_DNA"/>
</dbReference>
<sequence>MPKLLSVSELITETFGYIKQPGWWAPTFLALIAVSLPVWIFLLISDQPFLYGEGRELSLGELNQTGGANDHPFRGGGDTAGPSGTNLLFRSHTRDLCLPFIKTAIP</sequence>
<gene>
    <name evidence="2" type="ORF">HCN83_16970</name>
</gene>
<dbReference type="RefSeq" id="WP_168009527.1">
    <property type="nucleotide sequence ID" value="NZ_JAATHJ010000044.1"/>
</dbReference>
<evidence type="ECO:0000313" key="2">
    <source>
        <dbReference type="EMBL" id="NJP39265.1"/>
    </source>
</evidence>
<reference evidence="2 3" key="1">
    <citation type="submission" date="2020-03" db="EMBL/GenBank/DDBJ databases">
        <title>Assessment of the enzymatic potential of alkaline-tolerant lipase obtained from Bacillus luteus H11 (technogenic soil) for the bioremediation of saline soils contaminated with petroleum substances.</title>
        <authorList>
            <person name="Kalwasinska A."/>
        </authorList>
    </citation>
    <scope>NUCLEOTIDE SEQUENCE [LARGE SCALE GENOMIC DNA]</scope>
    <source>
        <strain evidence="2 3">H11</strain>
    </source>
</reference>
<feature type="transmembrane region" description="Helical" evidence="1">
    <location>
        <begin position="23"/>
        <end position="45"/>
    </location>
</feature>
<comment type="caution">
    <text evidence="2">The sequence shown here is derived from an EMBL/GenBank/DDBJ whole genome shotgun (WGS) entry which is preliminary data.</text>
</comment>
<keyword evidence="1" id="KW-1133">Transmembrane helix</keyword>
<keyword evidence="1" id="KW-0812">Transmembrane</keyword>
<protein>
    <submittedName>
        <fullName evidence="2">Uncharacterized protein</fullName>
    </submittedName>
</protein>
<evidence type="ECO:0000313" key="3">
    <source>
        <dbReference type="Proteomes" id="UP000752012"/>
    </source>
</evidence>
<keyword evidence="3" id="KW-1185">Reference proteome</keyword>
<organism evidence="2 3">
    <name type="scientific">Alkalicoccus luteus</name>
    <dbReference type="NCBI Taxonomy" id="1237094"/>
    <lineage>
        <taxon>Bacteria</taxon>
        <taxon>Bacillati</taxon>
        <taxon>Bacillota</taxon>
        <taxon>Bacilli</taxon>
        <taxon>Bacillales</taxon>
        <taxon>Bacillaceae</taxon>
        <taxon>Alkalicoccus</taxon>
    </lineage>
</organism>
<keyword evidence="1" id="KW-0472">Membrane</keyword>
<accession>A0A969TWB0</accession>
<dbReference type="AlphaFoldDB" id="A0A969TWB0"/>
<evidence type="ECO:0000256" key="1">
    <source>
        <dbReference type="SAM" id="Phobius"/>
    </source>
</evidence>
<name>A0A969TWB0_9BACI</name>
<proteinExistence type="predicted"/>
<dbReference type="Proteomes" id="UP000752012">
    <property type="component" value="Unassembled WGS sequence"/>
</dbReference>